<dbReference type="GO" id="GO:0006412">
    <property type="term" value="P:translation"/>
    <property type="evidence" value="ECO:0007669"/>
    <property type="project" value="UniProtKB-UniRule"/>
</dbReference>
<dbReference type="InterPro" id="IPR036049">
    <property type="entry name" value="Ribosomal_uL29_sf"/>
</dbReference>
<evidence type="ECO:0000256" key="1">
    <source>
        <dbReference type="ARBA" id="ARBA00009254"/>
    </source>
</evidence>
<evidence type="ECO:0000256" key="2">
    <source>
        <dbReference type="ARBA" id="ARBA00022980"/>
    </source>
</evidence>
<sequence length="63" mass="7303">MTNKRTDYNQKEVAELAKILGDKEKELLDTKVSIAQRKTKDIHLPGKIRREIARVKSALRNKN</sequence>
<organism evidence="6 7">
    <name type="scientific">Candidatus Woykebacteria bacterium RBG_16_44_10</name>
    <dbReference type="NCBI Taxonomy" id="1802597"/>
    <lineage>
        <taxon>Bacteria</taxon>
        <taxon>Candidatus Woykeibacteriota</taxon>
    </lineage>
</organism>
<dbReference type="STRING" id="1802597.A2Z24_02730"/>
<accession>A0A1G1WE74</accession>
<dbReference type="Gene3D" id="1.10.287.310">
    <property type="match status" value="1"/>
</dbReference>
<dbReference type="Pfam" id="PF00831">
    <property type="entry name" value="Ribosomal_L29"/>
    <property type="match status" value="1"/>
</dbReference>
<evidence type="ECO:0000313" key="7">
    <source>
        <dbReference type="Proteomes" id="UP000177588"/>
    </source>
</evidence>
<dbReference type="AlphaFoldDB" id="A0A1G1WE74"/>
<comment type="caution">
    <text evidence="6">The sequence shown here is derived from an EMBL/GenBank/DDBJ whole genome shotgun (WGS) entry which is preliminary data.</text>
</comment>
<evidence type="ECO:0000313" key="6">
    <source>
        <dbReference type="EMBL" id="OGY26005.1"/>
    </source>
</evidence>
<gene>
    <name evidence="5" type="primary">rpmC</name>
    <name evidence="6" type="ORF">A2Z24_02730</name>
</gene>
<evidence type="ECO:0000256" key="5">
    <source>
        <dbReference type="HAMAP-Rule" id="MF_00374"/>
    </source>
</evidence>
<protein>
    <recommendedName>
        <fullName evidence="4 5">Large ribosomal subunit protein uL29</fullName>
    </recommendedName>
</protein>
<keyword evidence="3 5" id="KW-0687">Ribonucleoprotein</keyword>
<dbReference type="EMBL" id="MHCT01000017">
    <property type="protein sequence ID" value="OGY26005.1"/>
    <property type="molecule type" value="Genomic_DNA"/>
</dbReference>
<dbReference type="SUPFAM" id="SSF46561">
    <property type="entry name" value="Ribosomal protein L29 (L29p)"/>
    <property type="match status" value="1"/>
</dbReference>
<evidence type="ECO:0000256" key="3">
    <source>
        <dbReference type="ARBA" id="ARBA00023274"/>
    </source>
</evidence>
<dbReference type="InterPro" id="IPR001854">
    <property type="entry name" value="Ribosomal_uL29"/>
</dbReference>
<reference evidence="6 7" key="1">
    <citation type="journal article" date="2016" name="Nat. Commun.">
        <title>Thousands of microbial genomes shed light on interconnected biogeochemical processes in an aquifer system.</title>
        <authorList>
            <person name="Anantharaman K."/>
            <person name="Brown C.T."/>
            <person name="Hug L.A."/>
            <person name="Sharon I."/>
            <person name="Castelle C.J."/>
            <person name="Probst A.J."/>
            <person name="Thomas B.C."/>
            <person name="Singh A."/>
            <person name="Wilkins M.J."/>
            <person name="Karaoz U."/>
            <person name="Brodie E.L."/>
            <person name="Williams K.H."/>
            <person name="Hubbard S.S."/>
            <person name="Banfield J.F."/>
        </authorList>
    </citation>
    <scope>NUCLEOTIDE SEQUENCE [LARGE SCALE GENOMIC DNA]</scope>
</reference>
<proteinExistence type="inferred from homology"/>
<comment type="similarity">
    <text evidence="1 5">Belongs to the universal ribosomal protein uL29 family.</text>
</comment>
<evidence type="ECO:0000256" key="4">
    <source>
        <dbReference type="ARBA" id="ARBA00035204"/>
    </source>
</evidence>
<dbReference type="GO" id="GO:0005840">
    <property type="term" value="C:ribosome"/>
    <property type="evidence" value="ECO:0007669"/>
    <property type="project" value="UniProtKB-KW"/>
</dbReference>
<dbReference type="Proteomes" id="UP000177588">
    <property type="component" value="Unassembled WGS sequence"/>
</dbReference>
<dbReference type="GO" id="GO:0003735">
    <property type="term" value="F:structural constituent of ribosome"/>
    <property type="evidence" value="ECO:0007669"/>
    <property type="project" value="InterPro"/>
</dbReference>
<dbReference type="HAMAP" id="MF_00374">
    <property type="entry name" value="Ribosomal_uL29"/>
    <property type="match status" value="1"/>
</dbReference>
<dbReference type="GO" id="GO:1990904">
    <property type="term" value="C:ribonucleoprotein complex"/>
    <property type="evidence" value="ECO:0007669"/>
    <property type="project" value="UniProtKB-KW"/>
</dbReference>
<keyword evidence="2 5" id="KW-0689">Ribosomal protein</keyword>
<dbReference type="NCBIfam" id="TIGR00012">
    <property type="entry name" value="L29"/>
    <property type="match status" value="1"/>
</dbReference>
<name>A0A1G1WE74_9BACT</name>